<dbReference type="RefSeq" id="WP_199017423.1">
    <property type="nucleotide sequence ID" value="NZ_JAELUP010000003.1"/>
</dbReference>
<evidence type="ECO:0000259" key="2">
    <source>
        <dbReference type="Pfam" id="PF00107"/>
    </source>
</evidence>
<dbReference type="SUPFAM" id="SSF51735">
    <property type="entry name" value="NAD(P)-binding Rossmann-fold domains"/>
    <property type="match status" value="1"/>
</dbReference>
<dbReference type="EMBL" id="JAELUP010000003">
    <property type="protein sequence ID" value="MBJ6359894.1"/>
    <property type="molecule type" value="Genomic_DNA"/>
</dbReference>
<dbReference type="Proteomes" id="UP000640274">
    <property type="component" value="Unassembled WGS sequence"/>
</dbReference>
<dbReference type="PANTHER" id="PTHR43189">
    <property type="entry name" value="ZINC-TYPE ALCOHOL DEHYDROGENASE-LIKE PROTEIN C1198.01-RELATED"/>
    <property type="match status" value="1"/>
</dbReference>
<evidence type="ECO:0000313" key="4">
    <source>
        <dbReference type="Proteomes" id="UP000640274"/>
    </source>
</evidence>
<dbReference type="PANTHER" id="PTHR43189:SF1">
    <property type="entry name" value="ZINC-TYPE ALCOHOL DEHYDROGENASE-LIKE PROTEIN C1198.01"/>
    <property type="match status" value="1"/>
</dbReference>
<dbReference type="InterPro" id="IPR011032">
    <property type="entry name" value="GroES-like_sf"/>
</dbReference>
<feature type="domain" description="Alcohol dehydrogenase-like C-terminal" evidence="2">
    <location>
        <begin position="150"/>
        <end position="236"/>
    </location>
</feature>
<keyword evidence="4" id="KW-1185">Reference proteome</keyword>
<dbReference type="Pfam" id="PF00107">
    <property type="entry name" value="ADH_zinc_N"/>
    <property type="match status" value="1"/>
</dbReference>
<gene>
    <name evidence="3" type="ORF">JFN88_00975</name>
</gene>
<keyword evidence="1" id="KW-0560">Oxidoreductase</keyword>
<dbReference type="InterPro" id="IPR036291">
    <property type="entry name" value="NAD(P)-bd_dom_sf"/>
</dbReference>
<accession>A0A934IY90</accession>
<reference evidence="3" key="1">
    <citation type="submission" date="2020-12" db="EMBL/GenBank/DDBJ databases">
        <authorList>
            <person name="Huq M.A."/>
        </authorList>
    </citation>
    <scope>NUCLEOTIDE SEQUENCE</scope>
    <source>
        <strain evidence="3">MAHUQ-46</strain>
    </source>
</reference>
<dbReference type="AlphaFoldDB" id="A0A934IY90"/>
<proteinExistence type="predicted"/>
<dbReference type="InterPro" id="IPR013149">
    <property type="entry name" value="ADH-like_C"/>
</dbReference>
<sequence>MNTISNQCVKFVSKGKAELLTKELQYGKLEGTKILGKTIVSLISSGSEAGGYMADFKPEQYPMETGYAAILEVLEVGDHVTAVSVGDKVFASAPHSLYNIVDESDTVPMLEGMAPEEAVLCRFPAVSMTSILKTQIRPIEPVLVTGLGVVGLMCAQLLQHFGYAVYAVDPGEGRRQTAIDCGLRHVYENIENVPVKGRIGFAVECSGAEQAILDSVEVLRKGGELALVGVPWYRGTDTFAHELLQKIFYGFVTITSGWEWSIPKHPTEFFPSSNYGNFAVCMQLIKDGDLKVNDIYEVKSPRDCDAAYQSIINKTTAKTCIIYDWRALQA</sequence>
<dbReference type="Gene3D" id="3.40.50.720">
    <property type="entry name" value="NAD(P)-binding Rossmann-like Domain"/>
    <property type="match status" value="1"/>
</dbReference>
<protein>
    <submittedName>
        <fullName evidence="3">Zinc-binding dehydrogenase</fullName>
    </submittedName>
</protein>
<organism evidence="3 4">
    <name type="scientific">Paenibacillus roseus</name>
    <dbReference type="NCBI Taxonomy" id="2798579"/>
    <lineage>
        <taxon>Bacteria</taxon>
        <taxon>Bacillati</taxon>
        <taxon>Bacillota</taxon>
        <taxon>Bacilli</taxon>
        <taxon>Bacillales</taxon>
        <taxon>Paenibacillaceae</taxon>
        <taxon>Paenibacillus</taxon>
    </lineage>
</organism>
<name>A0A934IY90_9BACL</name>
<dbReference type="GO" id="GO:0016491">
    <property type="term" value="F:oxidoreductase activity"/>
    <property type="evidence" value="ECO:0007669"/>
    <property type="project" value="UniProtKB-KW"/>
</dbReference>
<dbReference type="Gene3D" id="3.90.180.10">
    <property type="entry name" value="Medium-chain alcohol dehydrogenases, catalytic domain"/>
    <property type="match status" value="1"/>
</dbReference>
<comment type="caution">
    <text evidence="3">The sequence shown here is derived from an EMBL/GenBank/DDBJ whole genome shotgun (WGS) entry which is preliminary data.</text>
</comment>
<evidence type="ECO:0000256" key="1">
    <source>
        <dbReference type="ARBA" id="ARBA00023002"/>
    </source>
</evidence>
<dbReference type="SUPFAM" id="SSF50129">
    <property type="entry name" value="GroES-like"/>
    <property type="match status" value="1"/>
</dbReference>
<evidence type="ECO:0000313" key="3">
    <source>
        <dbReference type="EMBL" id="MBJ6359894.1"/>
    </source>
</evidence>